<dbReference type="RefSeq" id="XP_007376856.1">
    <property type="nucleotide sequence ID" value="XM_007376794.1"/>
</dbReference>
<feature type="transmembrane region" description="Helical" evidence="2">
    <location>
        <begin position="351"/>
        <end position="370"/>
    </location>
</feature>
<dbReference type="GO" id="GO:0001228">
    <property type="term" value="F:DNA-binding transcription activator activity, RNA polymerase II-specific"/>
    <property type="evidence" value="ECO:0007669"/>
    <property type="project" value="TreeGrafter"/>
</dbReference>
<dbReference type="EMBL" id="GL996504">
    <property type="protein sequence ID" value="EGW30823.1"/>
    <property type="molecule type" value="Genomic_DNA"/>
</dbReference>
<dbReference type="Proteomes" id="UP000000709">
    <property type="component" value="Unassembled WGS sequence"/>
</dbReference>
<keyword evidence="2" id="KW-1133">Transmembrane helix</keyword>
<dbReference type="GeneID" id="18871619"/>
<dbReference type="InterPro" id="IPR036864">
    <property type="entry name" value="Zn2-C6_fun-type_DNA-bd_sf"/>
</dbReference>
<evidence type="ECO:0000256" key="1">
    <source>
        <dbReference type="SAM" id="MobiDB-lite"/>
    </source>
</evidence>
<dbReference type="CDD" id="cd00067">
    <property type="entry name" value="GAL4"/>
    <property type="match status" value="1"/>
</dbReference>
<evidence type="ECO:0000259" key="3">
    <source>
        <dbReference type="PROSITE" id="PS50048"/>
    </source>
</evidence>
<accession>G3AT60</accession>
<dbReference type="PROSITE" id="PS50048">
    <property type="entry name" value="ZN2_CY6_FUNGAL_2"/>
    <property type="match status" value="1"/>
</dbReference>
<reference evidence="4 5" key="1">
    <citation type="journal article" date="2011" name="Proc. Natl. Acad. Sci. U.S.A.">
        <title>Comparative genomics of xylose-fermenting fungi for enhanced biofuel production.</title>
        <authorList>
            <person name="Wohlbach D.J."/>
            <person name="Kuo A."/>
            <person name="Sato T.K."/>
            <person name="Potts K.M."/>
            <person name="Salamov A.A."/>
            <person name="LaButti K.M."/>
            <person name="Sun H."/>
            <person name="Clum A."/>
            <person name="Pangilinan J.L."/>
            <person name="Lindquist E.A."/>
            <person name="Lucas S."/>
            <person name="Lapidus A."/>
            <person name="Jin M."/>
            <person name="Gunawan C."/>
            <person name="Balan V."/>
            <person name="Dale B.E."/>
            <person name="Jeffries T.W."/>
            <person name="Zinkel R."/>
            <person name="Barry K.W."/>
            <person name="Grigoriev I.V."/>
            <person name="Gasch A.P."/>
        </authorList>
    </citation>
    <scope>NUCLEOTIDE SEQUENCE [LARGE SCALE GENOMIC DNA]</scope>
    <source>
        <strain evidence="5">NRRL Y-27907 / 11-Y1</strain>
    </source>
</reference>
<keyword evidence="2" id="KW-0472">Membrane</keyword>
<dbReference type="PANTHER" id="PTHR47784:SF5">
    <property type="entry name" value="STEROL UPTAKE CONTROL PROTEIN 2"/>
    <property type="match status" value="1"/>
</dbReference>
<feature type="compositionally biased region" description="Low complexity" evidence="1">
    <location>
        <begin position="47"/>
        <end position="62"/>
    </location>
</feature>
<dbReference type="SUPFAM" id="SSF57701">
    <property type="entry name" value="Zn2/Cys6 DNA-binding domain"/>
    <property type="match status" value="1"/>
</dbReference>
<dbReference type="PANTHER" id="PTHR47784">
    <property type="entry name" value="STEROL UPTAKE CONTROL PROTEIN 2"/>
    <property type="match status" value="1"/>
</dbReference>
<dbReference type="Pfam" id="PF00172">
    <property type="entry name" value="Zn_clus"/>
    <property type="match status" value="1"/>
</dbReference>
<protein>
    <recommendedName>
        <fullName evidence="3">Zn(2)-C6 fungal-type domain-containing protein</fullName>
    </recommendedName>
</protein>
<dbReference type="AlphaFoldDB" id="G3AT60"/>
<dbReference type="HOGENOM" id="CLU_034207_0_0_1"/>
<evidence type="ECO:0000313" key="5">
    <source>
        <dbReference type="Proteomes" id="UP000000709"/>
    </source>
</evidence>
<dbReference type="InParanoid" id="G3AT60"/>
<dbReference type="OMA" id="CEYCTHT"/>
<feature type="domain" description="Zn(2)-C6 fungal-type" evidence="3">
    <location>
        <begin position="10"/>
        <end position="40"/>
    </location>
</feature>
<dbReference type="PROSITE" id="PS00463">
    <property type="entry name" value="ZN2_CY6_FUNGAL_1"/>
    <property type="match status" value="1"/>
</dbReference>
<dbReference type="Gene3D" id="4.10.240.10">
    <property type="entry name" value="Zn(2)-C6 fungal-type DNA-binding domain"/>
    <property type="match status" value="1"/>
</dbReference>
<feature type="region of interest" description="Disordered" evidence="1">
    <location>
        <begin position="47"/>
        <end position="74"/>
    </location>
</feature>
<evidence type="ECO:0000313" key="4">
    <source>
        <dbReference type="EMBL" id="EGW30823.1"/>
    </source>
</evidence>
<proteinExistence type="predicted"/>
<organism evidence="5">
    <name type="scientific">Spathaspora passalidarum (strain NRRL Y-27907 / 11-Y1)</name>
    <dbReference type="NCBI Taxonomy" id="619300"/>
    <lineage>
        <taxon>Eukaryota</taxon>
        <taxon>Fungi</taxon>
        <taxon>Dikarya</taxon>
        <taxon>Ascomycota</taxon>
        <taxon>Saccharomycotina</taxon>
        <taxon>Pichiomycetes</taxon>
        <taxon>Debaryomycetaceae</taxon>
        <taxon>Spathaspora</taxon>
    </lineage>
</organism>
<dbReference type="STRING" id="619300.G3AT60"/>
<dbReference type="InterPro" id="IPR001138">
    <property type="entry name" value="Zn2Cys6_DnaBD"/>
</dbReference>
<gene>
    <name evidence="4" type="ORF">SPAPADRAFT_52021</name>
</gene>
<sequence>MALPKRSRNGCLSCKRLRIKCNEAHPCCEYCVHTNRECVYPPPGPIKGSTSSSASSTPGSSRSRSKSPRVTASSEPIVILNPTKDLVLTQTTSQMDISAFELRLLHFFNHRCIDFFSFGVNSRNTWKFKVPKLLPGSDLVQQSIYSFSGMTLLSEFELTGNMDSMALLPYDIKDKLFEKTLSYFNKTLAQNRERVVSINGNEEKAKEVLISSILMLAFLGVHPYKLLPLISFDRSKPDLLTISRGIRTILTQTLPVILNTDLRELMVFKDAIANLAPSIQEATYPLIIQLLEDLDTTELPEDERKICRDAIQGLNEALFACMYFKFPIPLFRWAIVIPDAYRDLLYEHHEFAMRLLYVFSCLCLIFQFFMSKEKNMWIDHMEEYKKYNDTRYGGFLYDLDHWLFELGVTRELRIRNYNDAGYFDPKAEYYKA</sequence>
<name>G3AT60_SPAPN</name>
<dbReference type="SMART" id="SM00066">
    <property type="entry name" value="GAL4"/>
    <property type="match status" value="1"/>
</dbReference>
<keyword evidence="2" id="KW-0812">Transmembrane</keyword>
<dbReference type="KEGG" id="spaa:SPAPADRAFT_52021"/>
<keyword evidence="5" id="KW-1185">Reference proteome</keyword>
<dbReference type="GO" id="GO:0008270">
    <property type="term" value="F:zinc ion binding"/>
    <property type="evidence" value="ECO:0007669"/>
    <property type="project" value="InterPro"/>
</dbReference>
<dbReference type="eggNOG" id="ENOG502QW5G">
    <property type="taxonomic scope" value="Eukaryota"/>
</dbReference>
<dbReference type="InterPro" id="IPR053157">
    <property type="entry name" value="Sterol_Uptake_Regulator"/>
</dbReference>
<evidence type="ECO:0000256" key="2">
    <source>
        <dbReference type="SAM" id="Phobius"/>
    </source>
</evidence>
<dbReference type="OrthoDB" id="3546279at2759"/>